<proteinExistence type="predicted"/>
<name>A0ABN8MJL3_9CNID</name>
<evidence type="ECO:0000313" key="2">
    <source>
        <dbReference type="EMBL" id="CAH3029804.1"/>
    </source>
</evidence>
<reference evidence="2 3" key="1">
    <citation type="submission" date="2022-05" db="EMBL/GenBank/DDBJ databases">
        <authorList>
            <consortium name="Genoscope - CEA"/>
            <person name="William W."/>
        </authorList>
    </citation>
    <scope>NUCLEOTIDE SEQUENCE [LARGE SCALE GENOMIC DNA]</scope>
</reference>
<keyword evidence="1" id="KW-0238">DNA-binding</keyword>
<evidence type="ECO:0000256" key="1">
    <source>
        <dbReference type="ARBA" id="ARBA00023125"/>
    </source>
</evidence>
<dbReference type="InterPro" id="IPR010998">
    <property type="entry name" value="Integrase_recombinase_N"/>
</dbReference>
<protein>
    <submittedName>
        <fullName evidence="2">Uncharacterized protein</fullName>
    </submittedName>
</protein>
<organism evidence="2 3">
    <name type="scientific">Porites evermanni</name>
    <dbReference type="NCBI Taxonomy" id="104178"/>
    <lineage>
        <taxon>Eukaryota</taxon>
        <taxon>Metazoa</taxon>
        <taxon>Cnidaria</taxon>
        <taxon>Anthozoa</taxon>
        <taxon>Hexacorallia</taxon>
        <taxon>Scleractinia</taxon>
        <taxon>Fungiina</taxon>
        <taxon>Poritidae</taxon>
        <taxon>Porites</taxon>
    </lineage>
</organism>
<evidence type="ECO:0000313" key="3">
    <source>
        <dbReference type="Proteomes" id="UP001159427"/>
    </source>
</evidence>
<dbReference type="Gene3D" id="1.10.150.130">
    <property type="match status" value="1"/>
</dbReference>
<accession>A0ABN8MJL3</accession>
<sequence length="134" mass="14741">MWSEFFASISEVLQPTASLVKSTVLASKADGTVRFKRCKCWTSSNQVCHFPPNPFQIAVYLQCLLNEAYSPSPVLNAVYSIDWALQLAGLSKISSHPLVASMVSASQRILGRPKVKMDLITPEILKALVESKIT</sequence>
<gene>
    <name evidence="2" type="ORF">PEVE_00036787</name>
</gene>
<comment type="caution">
    <text evidence="2">The sequence shown here is derived from an EMBL/GenBank/DDBJ whole genome shotgun (WGS) entry which is preliminary data.</text>
</comment>
<keyword evidence="3" id="KW-1185">Reference proteome</keyword>
<dbReference type="Proteomes" id="UP001159427">
    <property type="component" value="Unassembled WGS sequence"/>
</dbReference>
<dbReference type="EMBL" id="CALNXI010000593">
    <property type="protein sequence ID" value="CAH3029804.1"/>
    <property type="molecule type" value="Genomic_DNA"/>
</dbReference>
<dbReference type="SUPFAM" id="SSF47823">
    <property type="entry name" value="lambda integrase-like, N-terminal domain"/>
    <property type="match status" value="1"/>
</dbReference>